<gene>
    <name evidence="1" type="ORF">AVDCRST_MAG05-2583</name>
</gene>
<organism evidence="1">
    <name type="scientific">uncultured Rubrobacteraceae bacterium</name>
    <dbReference type="NCBI Taxonomy" id="349277"/>
    <lineage>
        <taxon>Bacteria</taxon>
        <taxon>Bacillati</taxon>
        <taxon>Actinomycetota</taxon>
        <taxon>Rubrobacteria</taxon>
        <taxon>Rubrobacterales</taxon>
        <taxon>Rubrobacteraceae</taxon>
        <taxon>environmental samples</taxon>
    </lineage>
</organism>
<proteinExistence type="predicted"/>
<protein>
    <submittedName>
        <fullName evidence="1">Uncharacterized protein</fullName>
    </submittedName>
</protein>
<evidence type="ECO:0000313" key="1">
    <source>
        <dbReference type="EMBL" id="CAA9503459.1"/>
    </source>
</evidence>
<name>A0A6J4SRN6_9ACTN</name>
<dbReference type="AlphaFoldDB" id="A0A6J4SRN6"/>
<sequence>MVPPARGHRAAPGLRRAPRRRGLLWNVMCVYPEESLGVVVMGNTTSYDHGSICDAIVNVPWE</sequence>
<accession>A0A6J4SRN6</accession>
<reference evidence="1" key="1">
    <citation type="submission" date="2020-02" db="EMBL/GenBank/DDBJ databases">
        <authorList>
            <person name="Meier V. D."/>
        </authorList>
    </citation>
    <scope>NUCLEOTIDE SEQUENCE</scope>
    <source>
        <strain evidence="1">AVDCRST_MAG05</strain>
    </source>
</reference>
<dbReference type="EMBL" id="CADCVM010000282">
    <property type="protein sequence ID" value="CAA9503459.1"/>
    <property type="molecule type" value="Genomic_DNA"/>
</dbReference>